<reference evidence="2" key="2">
    <citation type="submission" date="2023-06" db="EMBL/GenBank/DDBJ databases">
        <authorList>
            <consortium name="Lawrence Berkeley National Laboratory"/>
            <person name="Mondo S.J."/>
            <person name="Hensen N."/>
            <person name="Bonometti L."/>
            <person name="Westerberg I."/>
            <person name="Brannstrom I.O."/>
            <person name="Guillou S."/>
            <person name="Cros-Aarteil S."/>
            <person name="Calhoun S."/>
            <person name="Haridas S."/>
            <person name="Kuo A."/>
            <person name="Pangilinan J."/>
            <person name="Riley R."/>
            <person name="Labutti K."/>
            <person name="Andreopoulos B."/>
            <person name="Lipzen A."/>
            <person name="Chen C."/>
            <person name="Yanf M."/>
            <person name="Daum C."/>
            <person name="Ng V."/>
            <person name="Clum A."/>
            <person name="Steindorff A."/>
            <person name="Ohm R."/>
            <person name="Martin F."/>
            <person name="Silar P."/>
            <person name="Natvig D."/>
            <person name="Lalanne C."/>
            <person name="Gautier V."/>
            <person name="Ament-Velasquez S.L."/>
            <person name="Kruys A."/>
            <person name="Hutchinson M.I."/>
            <person name="Powell A.J."/>
            <person name="Barry K."/>
            <person name="Miller A.N."/>
            <person name="Grigoriev I.V."/>
            <person name="Debuchy R."/>
            <person name="Gladieux P."/>
            <person name="Thoren M.H."/>
            <person name="Johannesson H."/>
        </authorList>
    </citation>
    <scope>NUCLEOTIDE SEQUENCE</scope>
    <source>
        <strain evidence="2">PSN324</strain>
    </source>
</reference>
<evidence type="ECO:0008006" key="4">
    <source>
        <dbReference type="Google" id="ProtNLM"/>
    </source>
</evidence>
<sequence length="180" mass="18922">MFSKILLLAFSGTLLAAAAPSAASASLQPIRPVLAPLQILTLTTFAPSGRPNSFPTESSVNISASDPNSNTVIACATKWPVFEDATIWNRINPCSESSGAAKGSRWTFQLLTPTASGNGASPLWNFRVHFAHETEKGLYAATGKFGVEDGNLSGLCSASGVCSFVLKGDNVTVPLYKVER</sequence>
<evidence type="ECO:0000313" key="3">
    <source>
        <dbReference type="Proteomes" id="UP001321749"/>
    </source>
</evidence>
<protein>
    <recommendedName>
        <fullName evidence="4">AA1-like domain-containing protein</fullName>
    </recommendedName>
</protein>
<organism evidence="2 3">
    <name type="scientific">Cladorrhinum samala</name>
    <dbReference type="NCBI Taxonomy" id="585594"/>
    <lineage>
        <taxon>Eukaryota</taxon>
        <taxon>Fungi</taxon>
        <taxon>Dikarya</taxon>
        <taxon>Ascomycota</taxon>
        <taxon>Pezizomycotina</taxon>
        <taxon>Sordariomycetes</taxon>
        <taxon>Sordariomycetidae</taxon>
        <taxon>Sordariales</taxon>
        <taxon>Podosporaceae</taxon>
        <taxon>Cladorrhinum</taxon>
    </lineage>
</organism>
<gene>
    <name evidence="2" type="ORF">QBC42DRAFT_318860</name>
</gene>
<dbReference type="AlphaFoldDB" id="A0AAV9I1D4"/>
<reference evidence="2" key="1">
    <citation type="journal article" date="2023" name="Mol. Phylogenet. Evol.">
        <title>Genome-scale phylogeny and comparative genomics of the fungal order Sordariales.</title>
        <authorList>
            <person name="Hensen N."/>
            <person name="Bonometti L."/>
            <person name="Westerberg I."/>
            <person name="Brannstrom I.O."/>
            <person name="Guillou S."/>
            <person name="Cros-Aarteil S."/>
            <person name="Calhoun S."/>
            <person name="Haridas S."/>
            <person name="Kuo A."/>
            <person name="Mondo S."/>
            <person name="Pangilinan J."/>
            <person name="Riley R."/>
            <person name="LaButti K."/>
            <person name="Andreopoulos B."/>
            <person name="Lipzen A."/>
            <person name="Chen C."/>
            <person name="Yan M."/>
            <person name="Daum C."/>
            <person name="Ng V."/>
            <person name="Clum A."/>
            <person name="Steindorff A."/>
            <person name="Ohm R.A."/>
            <person name="Martin F."/>
            <person name="Silar P."/>
            <person name="Natvig D.O."/>
            <person name="Lalanne C."/>
            <person name="Gautier V."/>
            <person name="Ament-Velasquez S.L."/>
            <person name="Kruys A."/>
            <person name="Hutchinson M.I."/>
            <person name="Powell A.J."/>
            <person name="Barry K."/>
            <person name="Miller A.N."/>
            <person name="Grigoriev I.V."/>
            <person name="Debuchy R."/>
            <person name="Gladieux P."/>
            <person name="Hiltunen Thoren M."/>
            <person name="Johannesson H."/>
        </authorList>
    </citation>
    <scope>NUCLEOTIDE SEQUENCE</scope>
    <source>
        <strain evidence="2">PSN324</strain>
    </source>
</reference>
<keyword evidence="3" id="KW-1185">Reference proteome</keyword>
<comment type="caution">
    <text evidence="2">The sequence shown here is derived from an EMBL/GenBank/DDBJ whole genome shotgun (WGS) entry which is preliminary data.</text>
</comment>
<evidence type="ECO:0000256" key="1">
    <source>
        <dbReference type="SAM" id="SignalP"/>
    </source>
</evidence>
<name>A0AAV9I1D4_9PEZI</name>
<feature type="chain" id="PRO_5043866340" description="AA1-like domain-containing protein" evidence="1">
    <location>
        <begin position="19"/>
        <end position="180"/>
    </location>
</feature>
<dbReference type="EMBL" id="MU864929">
    <property type="protein sequence ID" value="KAK4466796.1"/>
    <property type="molecule type" value="Genomic_DNA"/>
</dbReference>
<keyword evidence="1" id="KW-0732">Signal</keyword>
<evidence type="ECO:0000313" key="2">
    <source>
        <dbReference type="EMBL" id="KAK4466796.1"/>
    </source>
</evidence>
<feature type="signal peptide" evidence="1">
    <location>
        <begin position="1"/>
        <end position="18"/>
    </location>
</feature>
<accession>A0AAV9I1D4</accession>
<proteinExistence type="predicted"/>
<dbReference type="Proteomes" id="UP001321749">
    <property type="component" value="Unassembled WGS sequence"/>
</dbReference>